<sequence>MKFTSILLIFLGFLTPIVGFSQIHLEGEVRILMKEGLIDCSFELSNVPEIEAYNILLNKGMNIQFFQNTEKQVIPYSGYYNGRMRGEALAYTFIDENRQLEPMPKKFSIKYRGAFPVYEDLLNSFDYKGMIAFNGKTLRAAEQSKWYPVIYDVAKDKLLDAFSYSIKVICEDCAQVFINGDVPSAARDHVFQSSVPRQPMLFAGEFPVLENKGNYILNVNLEEDKANMIFKEIDKIKLFFAGKMQIPYNEKIFLISHKAVTPYKPDQTWGFAIFPTFAYSGVDFNALINGGGKLEPSNLSFFAHELAHYYFDTKILSGPQAWFWLESTAEYLALKAVEEFSPEFYQNRIKGYANFLSGKNYKALAKIKKRDEIDEDYRYVFGPLLLLVFELEFGNSITFQILSELVKRSELASISLDDFKEIALEKGVSLLEYSRFEEKFLNSSEALTHTVEKILSHE</sequence>
<organism evidence="1 2">
    <name type="scientific">Rhodonellum ikkaensis</name>
    <dbReference type="NCBI Taxonomy" id="336829"/>
    <lineage>
        <taxon>Bacteria</taxon>
        <taxon>Pseudomonadati</taxon>
        <taxon>Bacteroidota</taxon>
        <taxon>Cytophagia</taxon>
        <taxon>Cytophagales</taxon>
        <taxon>Cytophagaceae</taxon>
        <taxon>Rhodonellum</taxon>
    </lineage>
</organism>
<evidence type="ECO:0000313" key="2">
    <source>
        <dbReference type="Proteomes" id="UP000199663"/>
    </source>
</evidence>
<dbReference type="RefSeq" id="WP_019600336.1">
    <property type="nucleotide sequence ID" value="NZ_FNQC01000022.1"/>
</dbReference>
<protein>
    <recommendedName>
        <fullName evidence="3">Peptidase M1 membrane alanine aminopeptidase domain-containing protein</fullName>
    </recommendedName>
</protein>
<dbReference type="Proteomes" id="UP000199663">
    <property type="component" value="Unassembled WGS sequence"/>
</dbReference>
<reference evidence="1 2" key="1">
    <citation type="submission" date="2016-10" db="EMBL/GenBank/DDBJ databases">
        <authorList>
            <person name="Varghese N."/>
            <person name="Submissions S."/>
        </authorList>
    </citation>
    <scope>NUCLEOTIDE SEQUENCE [LARGE SCALE GENOMIC DNA]</scope>
    <source>
        <strain evidence="1 2">DSM 17997</strain>
    </source>
</reference>
<dbReference type="EMBL" id="FNQC01000022">
    <property type="protein sequence ID" value="SDZ54384.1"/>
    <property type="molecule type" value="Genomic_DNA"/>
</dbReference>
<dbReference type="SUPFAM" id="SSF55486">
    <property type="entry name" value="Metalloproteases ('zincins'), catalytic domain"/>
    <property type="match status" value="1"/>
</dbReference>
<keyword evidence="2" id="KW-1185">Reference proteome</keyword>
<name>A0A1H3TVY4_9BACT</name>
<gene>
    <name evidence="1" type="ORF">SAMN05444412_12232</name>
</gene>
<dbReference type="InterPro" id="IPR027268">
    <property type="entry name" value="Peptidase_M4/M1_CTD_sf"/>
</dbReference>
<evidence type="ECO:0008006" key="3">
    <source>
        <dbReference type="Google" id="ProtNLM"/>
    </source>
</evidence>
<evidence type="ECO:0000313" key="1">
    <source>
        <dbReference type="EMBL" id="SDZ54384.1"/>
    </source>
</evidence>
<dbReference type="Gene3D" id="1.10.390.10">
    <property type="entry name" value="Neutral Protease Domain 2"/>
    <property type="match status" value="1"/>
</dbReference>
<proteinExistence type="predicted"/>
<accession>A0A1H3TVY4</accession>
<comment type="caution">
    <text evidence="1">The sequence shown here is derived from an EMBL/GenBank/DDBJ whole genome shotgun (WGS) entry which is preliminary data.</text>
</comment>